<gene>
    <name evidence="1" type="ORF">LPLAT_LOCUS13946</name>
</gene>
<evidence type="ECO:0000313" key="2">
    <source>
        <dbReference type="Proteomes" id="UP001497644"/>
    </source>
</evidence>
<accession>A0AAV2PAC6</accession>
<evidence type="ECO:0000313" key="1">
    <source>
        <dbReference type="EMBL" id="CAL1688923.1"/>
    </source>
</evidence>
<dbReference type="AlphaFoldDB" id="A0AAV2PAC6"/>
<dbReference type="EMBL" id="OZ034832">
    <property type="protein sequence ID" value="CAL1688923.1"/>
    <property type="molecule type" value="Genomic_DNA"/>
</dbReference>
<name>A0AAV2PAC6_9HYME</name>
<keyword evidence="2" id="KW-1185">Reference proteome</keyword>
<sequence length="78" mass="8642">MTTGRDWDGGRGTGCSLTMDQQERLDLFTARRAPAETGSYAIVYCTHIGRPHPEGRYSNLGNFQIGRVHHHKLTVNAG</sequence>
<dbReference type="Proteomes" id="UP001497644">
    <property type="component" value="Chromosome 9"/>
</dbReference>
<reference evidence="1" key="1">
    <citation type="submission" date="2024-04" db="EMBL/GenBank/DDBJ databases">
        <authorList>
            <consortium name="Molecular Ecology Group"/>
        </authorList>
    </citation>
    <scope>NUCLEOTIDE SEQUENCE</scope>
</reference>
<organism evidence="1 2">
    <name type="scientific">Lasius platythorax</name>
    <dbReference type="NCBI Taxonomy" id="488582"/>
    <lineage>
        <taxon>Eukaryota</taxon>
        <taxon>Metazoa</taxon>
        <taxon>Ecdysozoa</taxon>
        <taxon>Arthropoda</taxon>
        <taxon>Hexapoda</taxon>
        <taxon>Insecta</taxon>
        <taxon>Pterygota</taxon>
        <taxon>Neoptera</taxon>
        <taxon>Endopterygota</taxon>
        <taxon>Hymenoptera</taxon>
        <taxon>Apocrita</taxon>
        <taxon>Aculeata</taxon>
        <taxon>Formicoidea</taxon>
        <taxon>Formicidae</taxon>
        <taxon>Formicinae</taxon>
        <taxon>Lasius</taxon>
        <taxon>Lasius</taxon>
    </lineage>
</organism>
<protein>
    <submittedName>
        <fullName evidence="1">Uncharacterized protein</fullName>
    </submittedName>
</protein>
<proteinExistence type="predicted"/>